<name>A0AAN8A6S6_9PEZI</name>
<evidence type="ECO:0000313" key="2">
    <source>
        <dbReference type="Proteomes" id="UP001310594"/>
    </source>
</evidence>
<evidence type="ECO:0000313" key="1">
    <source>
        <dbReference type="EMBL" id="KAK5708108.1"/>
    </source>
</evidence>
<proteinExistence type="predicted"/>
<gene>
    <name evidence="1" type="ORF">LTR97_000648</name>
</gene>
<protein>
    <recommendedName>
        <fullName evidence="3">Lipocalin-like domain-containing protein</fullName>
    </recommendedName>
</protein>
<sequence length="171" mass="19400">MSNTKTLHDLSGKWSMNRIKSSDVSPVLEIQGFNALVRKAVSYAPVNLKVTQHGDDEIHIDQTTTASIPAVKEEWYPKDHEWRETKDSFLGRVKSRSRWAKVSELEQGFLTEGLGGEDEVVESEVEALEGTEWKAVQVWLMEDGRFVRRVVTTGKGGEKAETRLVYDFEQS</sequence>
<reference evidence="1" key="1">
    <citation type="submission" date="2023-08" db="EMBL/GenBank/DDBJ databases">
        <title>Black Yeasts Isolated from many extreme environments.</title>
        <authorList>
            <person name="Coleine C."/>
            <person name="Stajich J.E."/>
            <person name="Selbmann L."/>
        </authorList>
    </citation>
    <scope>NUCLEOTIDE SEQUENCE</scope>
    <source>
        <strain evidence="1">CCFEE 5810</strain>
    </source>
</reference>
<dbReference type="InterPro" id="IPR053037">
    <property type="entry name" value="Pericyclase_pydY-like"/>
</dbReference>
<evidence type="ECO:0008006" key="3">
    <source>
        <dbReference type="Google" id="ProtNLM"/>
    </source>
</evidence>
<dbReference type="Proteomes" id="UP001310594">
    <property type="component" value="Unassembled WGS sequence"/>
</dbReference>
<organism evidence="1 2">
    <name type="scientific">Elasticomyces elasticus</name>
    <dbReference type="NCBI Taxonomy" id="574655"/>
    <lineage>
        <taxon>Eukaryota</taxon>
        <taxon>Fungi</taxon>
        <taxon>Dikarya</taxon>
        <taxon>Ascomycota</taxon>
        <taxon>Pezizomycotina</taxon>
        <taxon>Dothideomycetes</taxon>
        <taxon>Dothideomycetidae</taxon>
        <taxon>Mycosphaerellales</taxon>
        <taxon>Teratosphaeriaceae</taxon>
        <taxon>Elasticomyces</taxon>
    </lineage>
</organism>
<dbReference type="AlphaFoldDB" id="A0AAN8A6S6"/>
<accession>A0AAN8A6S6</accession>
<comment type="caution">
    <text evidence="1">The sequence shown here is derived from an EMBL/GenBank/DDBJ whole genome shotgun (WGS) entry which is preliminary data.</text>
</comment>
<dbReference type="EMBL" id="JAVRQU010000001">
    <property type="protein sequence ID" value="KAK5708108.1"/>
    <property type="molecule type" value="Genomic_DNA"/>
</dbReference>
<dbReference type="PANTHER" id="PTHR38115:SF1">
    <property type="entry name" value="LIPOCALIN-LIKE DOMAIN-CONTAINING PROTEIN"/>
    <property type="match status" value="1"/>
</dbReference>
<dbReference type="PANTHER" id="PTHR38115">
    <property type="entry name" value="LIPOCALIN-LIKE DOMAIN-CONTAINING PROTEIN"/>
    <property type="match status" value="1"/>
</dbReference>